<keyword evidence="6" id="KW-1133">Transmembrane helix</keyword>
<dbReference type="InterPro" id="IPR008271">
    <property type="entry name" value="Ser/Thr_kinase_AS"/>
</dbReference>
<feature type="transmembrane region" description="Helical" evidence="6">
    <location>
        <begin position="353"/>
        <end position="378"/>
    </location>
</feature>
<dbReference type="Pfam" id="PF00069">
    <property type="entry name" value="Pkinase"/>
    <property type="match status" value="1"/>
</dbReference>
<dbReference type="Gene3D" id="1.10.510.10">
    <property type="entry name" value="Transferase(Phosphotransferase) domain 1"/>
    <property type="match status" value="2"/>
</dbReference>
<dbReference type="Pfam" id="PF07714">
    <property type="entry name" value="PK_Tyr_Ser-Thr"/>
    <property type="match status" value="1"/>
</dbReference>
<dbReference type="GO" id="GO:0005524">
    <property type="term" value="F:ATP binding"/>
    <property type="evidence" value="ECO:0007669"/>
    <property type="project" value="UniProtKB-KW"/>
</dbReference>
<evidence type="ECO:0000256" key="4">
    <source>
        <dbReference type="ARBA" id="ARBA00022840"/>
    </source>
</evidence>
<dbReference type="PROSITE" id="PS50011">
    <property type="entry name" value="PROTEIN_KINASE_DOM"/>
    <property type="match status" value="1"/>
</dbReference>
<feature type="compositionally biased region" description="Polar residues" evidence="5">
    <location>
        <begin position="690"/>
        <end position="699"/>
    </location>
</feature>
<dbReference type="VEuPathDB" id="FungiDB:H310_12158"/>
<evidence type="ECO:0000313" key="8">
    <source>
        <dbReference type="EMBL" id="ETV94159.1"/>
    </source>
</evidence>
<name>A0A024TJI7_9STRA</name>
<feature type="transmembrane region" description="Helical" evidence="6">
    <location>
        <begin position="269"/>
        <end position="291"/>
    </location>
</feature>
<feature type="transmembrane region" description="Helical" evidence="6">
    <location>
        <begin position="74"/>
        <end position="95"/>
    </location>
</feature>
<protein>
    <submittedName>
        <fullName evidence="8">TKL protein kinase</fullName>
    </submittedName>
</protein>
<dbReference type="OrthoDB" id="28230at2759"/>
<accession>A0A024TJI7</accession>
<keyword evidence="4" id="KW-0067">ATP-binding</keyword>
<keyword evidence="3 8" id="KW-0418">Kinase</keyword>
<dbReference type="AlphaFoldDB" id="A0A024TJI7"/>
<dbReference type="eggNOG" id="KOG0192">
    <property type="taxonomic scope" value="Eukaryota"/>
</dbReference>
<feature type="transmembrane region" description="Helical" evidence="6">
    <location>
        <begin position="311"/>
        <end position="332"/>
    </location>
</feature>
<dbReference type="RefSeq" id="XP_008877362.1">
    <property type="nucleotide sequence ID" value="XM_008879140.1"/>
</dbReference>
<feature type="domain" description="Protein kinase" evidence="7">
    <location>
        <begin position="457"/>
        <end position="815"/>
    </location>
</feature>
<dbReference type="SUPFAM" id="SSF56112">
    <property type="entry name" value="Protein kinase-like (PK-like)"/>
    <property type="match status" value="1"/>
</dbReference>
<organism evidence="8">
    <name type="scientific">Aphanomyces invadans</name>
    <dbReference type="NCBI Taxonomy" id="157072"/>
    <lineage>
        <taxon>Eukaryota</taxon>
        <taxon>Sar</taxon>
        <taxon>Stramenopiles</taxon>
        <taxon>Oomycota</taxon>
        <taxon>Saprolegniomycetes</taxon>
        <taxon>Saprolegniales</taxon>
        <taxon>Verrucalvaceae</taxon>
        <taxon>Aphanomyces</taxon>
    </lineage>
</organism>
<feature type="compositionally biased region" description="Low complexity" evidence="5">
    <location>
        <begin position="651"/>
        <end position="660"/>
    </location>
</feature>
<dbReference type="PANTHER" id="PTHR44329:SF288">
    <property type="entry name" value="MITOGEN-ACTIVATED PROTEIN KINASE KINASE KINASE 20"/>
    <property type="match status" value="1"/>
</dbReference>
<dbReference type="STRING" id="157072.A0A024TJI7"/>
<feature type="compositionally biased region" description="Polar residues" evidence="5">
    <location>
        <begin position="673"/>
        <end position="682"/>
    </location>
</feature>
<dbReference type="EMBL" id="KI913987">
    <property type="protein sequence ID" value="ETV94159.1"/>
    <property type="molecule type" value="Genomic_DNA"/>
</dbReference>
<dbReference type="SMART" id="SM00220">
    <property type="entry name" value="S_TKc"/>
    <property type="match status" value="1"/>
</dbReference>
<keyword evidence="6" id="KW-0812">Transmembrane</keyword>
<feature type="transmembrane region" description="Helical" evidence="6">
    <location>
        <begin position="120"/>
        <end position="144"/>
    </location>
</feature>
<dbReference type="PANTHER" id="PTHR44329">
    <property type="entry name" value="SERINE/THREONINE-PROTEIN KINASE TNNI3K-RELATED"/>
    <property type="match status" value="1"/>
</dbReference>
<reference evidence="8" key="1">
    <citation type="submission" date="2013-12" db="EMBL/GenBank/DDBJ databases">
        <title>The Genome Sequence of Aphanomyces invadans NJM9701.</title>
        <authorList>
            <consortium name="The Broad Institute Genomics Platform"/>
            <person name="Russ C."/>
            <person name="Tyler B."/>
            <person name="van West P."/>
            <person name="Dieguez-Uribeondo J."/>
            <person name="Young S.K."/>
            <person name="Zeng Q."/>
            <person name="Gargeya S."/>
            <person name="Fitzgerald M."/>
            <person name="Abouelleil A."/>
            <person name="Alvarado L."/>
            <person name="Chapman S.B."/>
            <person name="Gainer-Dewar J."/>
            <person name="Goldberg J."/>
            <person name="Griggs A."/>
            <person name="Gujja S."/>
            <person name="Hansen M."/>
            <person name="Howarth C."/>
            <person name="Imamovic A."/>
            <person name="Ireland A."/>
            <person name="Larimer J."/>
            <person name="McCowan C."/>
            <person name="Murphy C."/>
            <person name="Pearson M."/>
            <person name="Poon T.W."/>
            <person name="Priest M."/>
            <person name="Roberts A."/>
            <person name="Saif S."/>
            <person name="Shea T."/>
            <person name="Sykes S."/>
            <person name="Wortman J."/>
            <person name="Nusbaum C."/>
            <person name="Birren B."/>
        </authorList>
    </citation>
    <scope>NUCLEOTIDE SEQUENCE [LARGE SCALE GENOMIC DNA]</scope>
    <source>
        <strain evidence="8">NJM9701</strain>
    </source>
</reference>
<dbReference type="InterPro" id="IPR001245">
    <property type="entry name" value="Ser-Thr/Tyr_kinase_cat_dom"/>
</dbReference>
<evidence type="ECO:0000256" key="6">
    <source>
        <dbReference type="SAM" id="Phobius"/>
    </source>
</evidence>
<evidence type="ECO:0000256" key="1">
    <source>
        <dbReference type="ARBA" id="ARBA00022679"/>
    </source>
</evidence>
<evidence type="ECO:0000256" key="2">
    <source>
        <dbReference type="ARBA" id="ARBA00022741"/>
    </source>
</evidence>
<dbReference type="PROSITE" id="PS00108">
    <property type="entry name" value="PROTEIN_KINASE_ST"/>
    <property type="match status" value="1"/>
</dbReference>
<evidence type="ECO:0000259" key="7">
    <source>
        <dbReference type="PROSITE" id="PS50011"/>
    </source>
</evidence>
<proteinExistence type="predicted"/>
<dbReference type="InterPro" id="IPR000719">
    <property type="entry name" value="Prot_kinase_dom"/>
</dbReference>
<dbReference type="GeneID" id="20089208"/>
<dbReference type="InterPro" id="IPR051681">
    <property type="entry name" value="Ser/Thr_Kinases-Pseudokinases"/>
</dbReference>
<gene>
    <name evidence="8" type="ORF">H310_12158</name>
</gene>
<keyword evidence="1" id="KW-0808">Transferase</keyword>
<dbReference type="GO" id="GO:0004674">
    <property type="term" value="F:protein serine/threonine kinase activity"/>
    <property type="evidence" value="ECO:0007669"/>
    <property type="project" value="TreeGrafter"/>
</dbReference>
<sequence>MVQGNFAPPPDVLELGHDALYGPSDLDDVIVGDNSIDSSSGFSFLQSHDNGEASGDVSPSWTTRWCRAYSPARMLVVCVIVAISFAAMVFLGFVLQQEITDDKTLPNETWVPEITSWDMLVYSLPNSCRVLSILGVLTVMLCYVLKRTFRFNSMPLFMPLLLSQLGFLTSRFYVAIAPLITEWQDRVDPWASNSTTSRANASVIVAPRANNSSFMCNTTSYCGLPSSILTTSFNLSQIAFTIAITLRLLQSVGSPVEALCDSRQLDKMLNRWIVVIVAMSCAVAIAISWTTHDAAPTQCQYNMYVCMSKEAQMLNNMIAPAVGLGTVTVLYYRIRGKIQDLYPTNARRTFKSVATHHIVVFVVTWGISLFMFSLLTILRELPDQETQSQTVAWFKLAKDEMLAMRVKTELMLLTFVPYDLQGFLTSVVALWSYFRLRTRFDLGLSLKAINPASIEFDEPLAILGQGAFAVVVKATWFPSRQLEYGSVLDCMLQRNQSHGMKQRTMTARRQQSLPVAVKTFKLERNSANSTLNGIQEEAYLASKLVHPNIMATYGCYTVGSTLYLVCEYLGGGTLQDVIDTVQPLPYEQVLLYALQIASGMEFLHGLAVPVIHRDLKPLNCCFDQTHTTLKLVDFGFSRLFRADPSTSKHPTATPRTTTTTTDKDLDTRRTNLPLFSSATSRFSRLPDPPNESSDGSSSPALLMTSRVGTVCWAAPEVLSEEEQTMYSLKVDVYSFGIICWQLYTGKQPYSDIPGSVLAVEEAVLQGTRPRIPDDCPVHFAKLMRRAWHANPDRRPSFADIVRVLMGELNQFHLYGTARSEPPSPCDLD</sequence>
<evidence type="ECO:0000256" key="3">
    <source>
        <dbReference type="ARBA" id="ARBA00022777"/>
    </source>
</evidence>
<dbReference type="InterPro" id="IPR011009">
    <property type="entry name" value="Kinase-like_dom_sf"/>
</dbReference>
<keyword evidence="6" id="KW-0472">Membrane</keyword>
<evidence type="ECO:0000256" key="5">
    <source>
        <dbReference type="SAM" id="MobiDB-lite"/>
    </source>
</evidence>
<keyword evidence="2" id="KW-0547">Nucleotide-binding</keyword>
<feature type="region of interest" description="Disordered" evidence="5">
    <location>
        <begin position="644"/>
        <end position="699"/>
    </location>
</feature>